<reference evidence="1 2" key="1">
    <citation type="submission" date="2015-03" db="EMBL/GenBank/DDBJ databases">
        <title>Draft genome of the nematode, Opisthorchis viverrini.</title>
        <authorList>
            <person name="Mitreva M."/>
        </authorList>
    </citation>
    <scope>NUCLEOTIDE SEQUENCE [LARGE SCALE GENOMIC DNA]</scope>
    <source>
        <strain evidence="1">Khon Kaen</strain>
    </source>
</reference>
<accession>A0A1S8X3N3</accession>
<dbReference type="Proteomes" id="UP000243686">
    <property type="component" value="Unassembled WGS sequence"/>
</dbReference>
<proteinExistence type="predicted"/>
<keyword evidence="2" id="KW-1185">Reference proteome</keyword>
<gene>
    <name evidence="1" type="ORF">X801_02757</name>
</gene>
<organism evidence="1 2">
    <name type="scientific">Opisthorchis viverrini</name>
    <name type="common">Southeast Asian liver fluke</name>
    <dbReference type="NCBI Taxonomy" id="6198"/>
    <lineage>
        <taxon>Eukaryota</taxon>
        <taxon>Metazoa</taxon>
        <taxon>Spiralia</taxon>
        <taxon>Lophotrochozoa</taxon>
        <taxon>Platyhelminthes</taxon>
        <taxon>Trematoda</taxon>
        <taxon>Digenea</taxon>
        <taxon>Opisthorchiida</taxon>
        <taxon>Opisthorchiata</taxon>
        <taxon>Opisthorchiidae</taxon>
        <taxon>Opisthorchis</taxon>
    </lineage>
</organism>
<evidence type="ECO:0000313" key="2">
    <source>
        <dbReference type="Proteomes" id="UP000243686"/>
    </source>
</evidence>
<dbReference type="EMBL" id="KV892170">
    <property type="protein sequence ID" value="OON21344.1"/>
    <property type="molecule type" value="Genomic_DNA"/>
</dbReference>
<protein>
    <submittedName>
        <fullName evidence="1">Uncharacterized protein</fullName>
    </submittedName>
</protein>
<name>A0A1S8X3N3_OPIVI</name>
<dbReference type="AlphaFoldDB" id="A0A1S8X3N3"/>
<evidence type="ECO:0000313" key="1">
    <source>
        <dbReference type="EMBL" id="OON21344.1"/>
    </source>
</evidence>
<sequence length="181" mass="20298">MNNIIHDDARRRAIKLTLERNPFAFHPKIGNFQEGNNGGFVALPHATQAFGQSTEVAGELYPYEQCLGESVAKTIKTPISISTGFLSVEVAEAACSCMLAQLDETKQRDSSPSQQERFVIEEFGRCLEQILDTAMKRSSTDTREKVPIGKGVMRNINNESHQKTARNTKKWDLFAENQKHL</sequence>